<keyword evidence="2" id="KW-0812">Transmembrane</keyword>
<feature type="compositionally biased region" description="Polar residues" evidence="1">
    <location>
        <begin position="653"/>
        <end position="672"/>
    </location>
</feature>
<name>A0A5M3N5P9_CONPW</name>
<comment type="caution">
    <text evidence="3">The sequence shown here is derived from an EMBL/GenBank/DDBJ whole genome shotgun (WGS) entry which is preliminary data.</text>
</comment>
<dbReference type="GeneID" id="19209828"/>
<feature type="transmembrane region" description="Helical" evidence="2">
    <location>
        <begin position="169"/>
        <end position="187"/>
    </location>
</feature>
<dbReference type="RefSeq" id="XP_007762772.1">
    <property type="nucleotide sequence ID" value="XM_007764582.1"/>
</dbReference>
<dbReference type="OMA" id="QAIELYI"/>
<feature type="transmembrane region" description="Helical" evidence="2">
    <location>
        <begin position="60"/>
        <end position="83"/>
    </location>
</feature>
<feature type="transmembrane region" description="Helical" evidence="2">
    <location>
        <begin position="199"/>
        <end position="220"/>
    </location>
</feature>
<feature type="region of interest" description="Disordered" evidence="1">
    <location>
        <begin position="504"/>
        <end position="536"/>
    </location>
</feature>
<protein>
    <submittedName>
        <fullName evidence="3">Uncharacterized protein</fullName>
    </submittedName>
</protein>
<keyword evidence="2" id="KW-1133">Transmembrane helix</keyword>
<feature type="region of interest" description="Disordered" evidence="1">
    <location>
        <begin position="565"/>
        <end position="895"/>
    </location>
</feature>
<sequence>MPTHVCDTGLNGYIPPAALLLSGNCAVNLVLSDIPLISVGILVFGASMFFLTIRRFTVPALCLYFAVLVAFSSAILDLGQILVLEASRRPSLAAIQTAHGLVLAREVLLAISIGLLFFFYWILVAEPSRRESRPSPLLQGSWSDFLILESNDGLHSGTWARWGLVGYTLKYILLVAPLVISVLSIVWRADSQFDRYSNVYAAEISLELIASILLGLKLMINALGASSTLKEYAAPLFALLIHIGISIGNLLSFAFIESTPGRFLFGAEIYVLIVHAMSATFHRMPQAFPITEFEIEEPYFQSMKLPRQPRSSTFRVSPPVVTTPRMSTIVLNPPPNSDRNPSTEALRRVARASSARMASWISGRLSRRLSRRVTTLDDTTHLWARRDAEEGSLNSSSASEKDVSPLSEESIDWRNLVNTVVGNSLPDSPVGTSAAASRRQTALMSSSQELELPARPAPAAPPRLRTSELDFQLPNASASNESLPMMITPAEAKAQDSPIYSLHGILPRIPPPLPPPPPMHDPSVTSSPSSRSDTSIEELLRQQNELDKSIAALRLFAHHSSVSQISDLGESDGGHDPREGASSPDTNRTSDFSLSHFPNPPWAAATTPGPSSPRSTLTVPGSRQRRSGISRLSSGDTVVLQPPRLPAVDMPSSPHSQSIPESPNQDTDSLSPNVGRLARFNSGGTQYDVTSFIGDLTTPGGHRSGFPERPWETHKRSISENPSLLVPPSRSSSLVKPAPTGPRLGPGRLSGLPSSPAKYRNASPIASGSVAPLKVGSSKLCQVETMPTETETKTAPDHSRAPGSPNSPEPVTVVSIQPTIPEVPAQTSPKRIPGLRSVVGLPARPTVSRDISAPKPLPQDGRGDLAPHAFERPRPPPLLLRPYAGTSAGEPGNGS</sequence>
<proteinExistence type="predicted"/>
<gene>
    <name evidence="3" type="ORF">CONPUDRAFT_78890</name>
</gene>
<dbReference type="AlphaFoldDB" id="A0A5M3N5P9"/>
<evidence type="ECO:0000256" key="2">
    <source>
        <dbReference type="SAM" id="Phobius"/>
    </source>
</evidence>
<accession>A0A5M3N5P9</accession>
<feature type="compositionally biased region" description="Low complexity" evidence="1">
    <location>
        <begin position="722"/>
        <end position="756"/>
    </location>
</feature>
<dbReference type="EMBL" id="JH711573">
    <property type="protein sequence ID" value="EIW86587.1"/>
    <property type="molecule type" value="Genomic_DNA"/>
</dbReference>
<feature type="compositionally biased region" description="Pro residues" evidence="1">
    <location>
        <begin position="508"/>
        <end position="520"/>
    </location>
</feature>
<keyword evidence="4" id="KW-1185">Reference proteome</keyword>
<dbReference type="KEGG" id="cput:CONPUDRAFT_78890"/>
<dbReference type="Proteomes" id="UP000053558">
    <property type="component" value="Unassembled WGS sequence"/>
</dbReference>
<feature type="compositionally biased region" description="Basic and acidic residues" evidence="1">
    <location>
        <begin position="705"/>
        <end position="718"/>
    </location>
</feature>
<feature type="region of interest" description="Disordered" evidence="1">
    <location>
        <begin position="422"/>
        <end position="460"/>
    </location>
</feature>
<feature type="compositionally biased region" description="Polar residues" evidence="1">
    <location>
        <begin position="583"/>
        <end position="593"/>
    </location>
</feature>
<feature type="transmembrane region" description="Helical" evidence="2">
    <location>
        <begin position="103"/>
        <end position="123"/>
    </location>
</feature>
<reference evidence="4" key="1">
    <citation type="journal article" date="2012" name="Science">
        <title>The Paleozoic origin of enzymatic lignin decomposition reconstructed from 31 fungal genomes.</title>
        <authorList>
            <person name="Floudas D."/>
            <person name="Binder M."/>
            <person name="Riley R."/>
            <person name="Barry K."/>
            <person name="Blanchette R.A."/>
            <person name="Henrissat B."/>
            <person name="Martinez A.T."/>
            <person name="Otillar R."/>
            <person name="Spatafora J.W."/>
            <person name="Yadav J.S."/>
            <person name="Aerts A."/>
            <person name="Benoit I."/>
            <person name="Boyd A."/>
            <person name="Carlson A."/>
            <person name="Copeland A."/>
            <person name="Coutinho P.M."/>
            <person name="de Vries R.P."/>
            <person name="Ferreira P."/>
            <person name="Findley K."/>
            <person name="Foster B."/>
            <person name="Gaskell J."/>
            <person name="Glotzer D."/>
            <person name="Gorecki P."/>
            <person name="Heitman J."/>
            <person name="Hesse C."/>
            <person name="Hori C."/>
            <person name="Igarashi K."/>
            <person name="Jurgens J.A."/>
            <person name="Kallen N."/>
            <person name="Kersten P."/>
            <person name="Kohler A."/>
            <person name="Kuees U."/>
            <person name="Kumar T.K.A."/>
            <person name="Kuo A."/>
            <person name="LaButti K."/>
            <person name="Larrondo L.F."/>
            <person name="Lindquist E."/>
            <person name="Ling A."/>
            <person name="Lombard V."/>
            <person name="Lucas S."/>
            <person name="Lundell T."/>
            <person name="Martin R."/>
            <person name="McLaughlin D.J."/>
            <person name="Morgenstern I."/>
            <person name="Morin E."/>
            <person name="Murat C."/>
            <person name="Nagy L.G."/>
            <person name="Nolan M."/>
            <person name="Ohm R.A."/>
            <person name="Patyshakuliyeva A."/>
            <person name="Rokas A."/>
            <person name="Ruiz-Duenas F.J."/>
            <person name="Sabat G."/>
            <person name="Salamov A."/>
            <person name="Samejima M."/>
            <person name="Schmutz J."/>
            <person name="Slot J.C."/>
            <person name="St John F."/>
            <person name="Stenlid J."/>
            <person name="Sun H."/>
            <person name="Sun S."/>
            <person name="Syed K."/>
            <person name="Tsang A."/>
            <person name="Wiebenga A."/>
            <person name="Young D."/>
            <person name="Pisabarro A."/>
            <person name="Eastwood D.C."/>
            <person name="Martin F."/>
            <person name="Cullen D."/>
            <person name="Grigoriev I.V."/>
            <person name="Hibbett D.S."/>
        </authorList>
    </citation>
    <scope>NUCLEOTIDE SEQUENCE [LARGE SCALE GENOMIC DNA]</scope>
    <source>
        <strain evidence="4">RWD-64-598 SS2</strain>
    </source>
</reference>
<feature type="transmembrane region" description="Helical" evidence="2">
    <location>
        <begin position="232"/>
        <end position="256"/>
    </location>
</feature>
<feature type="compositionally biased region" description="Polar residues" evidence="1">
    <location>
        <begin position="608"/>
        <end position="621"/>
    </location>
</feature>
<evidence type="ECO:0000256" key="1">
    <source>
        <dbReference type="SAM" id="MobiDB-lite"/>
    </source>
</evidence>
<feature type="compositionally biased region" description="Polar residues" evidence="1">
    <location>
        <begin position="422"/>
        <end position="448"/>
    </location>
</feature>
<evidence type="ECO:0000313" key="4">
    <source>
        <dbReference type="Proteomes" id="UP000053558"/>
    </source>
</evidence>
<feature type="compositionally biased region" description="Basic and acidic residues" evidence="1">
    <location>
        <begin position="861"/>
        <end position="874"/>
    </location>
</feature>
<feature type="compositionally biased region" description="Basic and acidic residues" evidence="1">
    <location>
        <begin position="790"/>
        <end position="800"/>
    </location>
</feature>
<organism evidence="3 4">
    <name type="scientific">Coniophora puteana (strain RWD-64-598)</name>
    <name type="common">Brown rot fungus</name>
    <dbReference type="NCBI Taxonomy" id="741705"/>
    <lineage>
        <taxon>Eukaryota</taxon>
        <taxon>Fungi</taxon>
        <taxon>Dikarya</taxon>
        <taxon>Basidiomycota</taxon>
        <taxon>Agaricomycotina</taxon>
        <taxon>Agaricomycetes</taxon>
        <taxon>Agaricomycetidae</taxon>
        <taxon>Boletales</taxon>
        <taxon>Coniophorineae</taxon>
        <taxon>Coniophoraceae</taxon>
        <taxon>Coniophora</taxon>
    </lineage>
</organism>
<keyword evidence="2" id="KW-0472">Membrane</keyword>
<feature type="region of interest" description="Disordered" evidence="1">
    <location>
        <begin position="388"/>
        <end position="408"/>
    </location>
</feature>
<dbReference type="OrthoDB" id="2564696at2759"/>
<feature type="transmembrane region" description="Helical" evidence="2">
    <location>
        <begin position="34"/>
        <end position="53"/>
    </location>
</feature>
<feature type="compositionally biased region" description="Low complexity" evidence="1">
    <location>
        <begin position="521"/>
        <end position="533"/>
    </location>
</feature>
<evidence type="ECO:0000313" key="3">
    <source>
        <dbReference type="EMBL" id="EIW86587.1"/>
    </source>
</evidence>